<dbReference type="EMBL" id="CP036265">
    <property type="protein sequence ID" value="QDT17740.1"/>
    <property type="molecule type" value="Genomic_DNA"/>
</dbReference>
<protein>
    <submittedName>
        <fullName evidence="2">Uncharacterized protein</fullName>
    </submittedName>
</protein>
<proteinExistence type="predicted"/>
<keyword evidence="3" id="KW-1185">Reference proteome</keyword>
<sequence>MSEESLRRATRRESGVPDKIGAMSDHAALFAALADAPPDRVLDELVERLRAADEPDLLFDALLLKAKRDLGAPGVRPSTFDGVPEEQAEAFEKAYLAAAREAARRHADAGRLDRAFDYARTIGEPPLLRPYLEDVDPQSFVGPDADEERFELLASIALEEGVHPELGARLMLAARGTCNTVTAVDSLWPRFKPEERTAVAAVLADHLHGELLANVAAEIAAHPSGGKLPENPTSLRPLLAGRPWLMADTAYHTDVSHLQAVVRNGRELPPEHPSFEKIVELAEYGAKLDPTLQYPGRAPFTEFYPSHLRYLAAISGRGREEAFRYFEGRIDAADDHDRPAAAIELVHLLKRCGEVDRAVALARKELRDREDALFSFADLCRDVDRLDALADAAKEADDPVRYAAALFVKAEDGRRKAEGDGA</sequence>
<accession>A0A517PED2</accession>
<dbReference type="KEGG" id="acaf:CA12_38720"/>
<reference evidence="2 3" key="1">
    <citation type="submission" date="2019-02" db="EMBL/GenBank/DDBJ databases">
        <title>Deep-cultivation of Planctomycetes and their phenomic and genomic characterization uncovers novel biology.</title>
        <authorList>
            <person name="Wiegand S."/>
            <person name="Jogler M."/>
            <person name="Boedeker C."/>
            <person name="Pinto D."/>
            <person name="Vollmers J."/>
            <person name="Rivas-Marin E."/>
            <person name="Kohn T."/>
            <person name="Peeters S.H."/>
            <person name="Heuer A."/>
            <person name="Rast P."/>
            <person name="Oberbeckmann S."/>
            <person name="Bunk B."/>
            <person name="Jeske O."/>
            <person name="Meyerdierks A."/>
            <person name="Storesund J.E."/>
            <person name="Kallscheuer N."/>
            <person name="Luecker S."/>
            <person name="Lage O.M."/>
            <person name="Pohl T."/>
            <person name="Merkel B.J."/>
            <person name="Hornburger P."/>
            <person name="Mueller R.-W."/>
            <person name="Bruemmer F."/>
            <person name="Labrenz M."/>
            <person name="Spormann A.M."/>
            <person name="Op den Camp H."/>
            <person name="Overmann J."/>
            <person name="Amann R."/>
            <person name="Jetten M.S.M."/>
            <person name="Mascher T."/>
            <person name="Medema M.H."/>
            <person name="Devos D.P."/>
            <person name="Kaster A.-K."/>
            <person name="Ovreas L."/>
            <person name="Rohde M."/>
            <person name="Galperin M.Y."/>
            <person name="Jogler C."/>
        </authorList>
    </citation>
    <scope>NUCLEOTIDE SEQUENCE [LARGE SCALE GENOMIC DNA]</scope>
    <source>
        <strain evidence="2 3">CA12</strain>
    </source>
</reference>
<feature type="region of interest" description="Disordered" evidence="1">
    <location>
        <begin position="1"/>
        <end position="20"/>
    </location>
</feature>
<dbReference type="Proteomes" id="UP000318741">
    <property type="component" value="Chromosome"/>
</dbReference>
<gene>
    <name evidence="2" type="ORF">CA12_38720</name>
</gene>
<feature type="compositionally biased region" description="Basic and acidic residues" evidence="1">
    <location>
        <begin position="1"/>
        <end position="16"/>
    </location>
</feature>
<evidence type="ECO:0000313" key="3">
    <source>
        <dbReference type="Proteomes" id="UP000318741"/>
    </source>
</evidence>
<evidence type="ECO:0000313" key="2">
    <source>
        <dbReference type="EMBL" id="QDT17740.1"/>
    </source>
</evidence>
<evidence type="ECO:0000256" key="1">
    <source>
        <dbReference type="SAM" id="MobiDB-lite"/>
    </source>
</evidence>
<name>A0A517PED2_9PLAN</name>
<dbReference type="AlphaFoldDB" id="A0A517PED2"/>
<organism evidence="2 3">
    <name type="scientific">Alienimonas californiensis</name>
    <dbReference type="NCBI Taxonomy" id="2527989"/>
    <lineage>
        <taxon>Bacteria</taxon>
        <taxon>Pseudomonadati</taxon>
        <taxon>Planctomycetota</taxon>
        <taxon>Planctomycetia</taxon>
        <taxon>Planctomycetales</taxon>
        <taxon>Planctomycetaceae</taxon>
        <taxon>Alienimonas</taxon>
    </lineage>
</organism>